<sequence length="414" mass="45791">DVATHLTHTHPLQGLCSKPPGSARARTWNNTLRMRPLAHLCPLDCRVLSRKRPRALTLQQGNLFYSNAERLRKEARNLNDLHIAIRLFLAILLNVPSRARELRSRSRERLILLLCQRDDHDPLAAHLLRRGGFICRLSPAVLRYHESETSAPESPPPPELAHAVDSALAPGLLRSLQTAFAPGSPFWSEHAYACGSSPFFSYVHPLDVAPRIGFERVLGALHAIACKHFPRARAARYVEWWAHCRPHGVGHQLHFDSDKEGEGGLRHPLVSSALYLTGGIGGPTLVTEQRMGQPLSKRGWMVTPHENRYLLFDGRVLHGVVPGNGPVAHDGGVAEGSERRRISLMVAFWPAIEQHSSYVQPGAARPFPVTAALGKPTSDSAVPPVWELAPLAAERPLHSVQSMPEYDECFQGLC</sequence>
<organism evidence="2 3">
    <name type="scientific">Chrysochromulina tobinii</name>
    <dbReference type="NCBI Taxonomy" id="1460289"/>
    <lineage>
        <taxon>Eukaryota</taxon>
        <taxon>Haptista</taxon>
        <taxon>Haptophyta</taxon>
        <taxon>Prymnesiophyceae</taxon>
        <taxon>Prymnesiales</taxon>
        <taxon>Chrysochromulinaceae</taxon>
        <taxon>Chrysochromulina</taxon>
    </lineage>
</organism>
<protein>
    <submittedName>
        <fullName evidence="2">Uncharacterized protein</fullName>
    </submittedName>
</protein>
<accession>A0A0M0JSE5</accession>
<comment type="caution">
    <text evidence="2">The sequence shown here is derived from an EMBL/GenBank/DDBJ whole genome shotgun (WGS) entry which is preliminary data.</text>
</comment>
<dbReference type="AlphaFoldDB" id="A0A0M0JSE5"/>
<dbReference type="Proteomes" id="UP000037460">
    <property type="component" value="Unassembled WGS sequence"/>
</dbReference>
<name>A0A0M0JSE5_9EUKA</name>
<feature type="region of interest" description="Disordered" evidence="1">
    <location>
        <begin position="1"/>
        <end position="20"/>
    </location>
</feature>
<evidence type="ECO:0000313" key="2">
    <source>
        <dbReference type="EMBL" id="KOO29479.1"/>
    </source>
</evidence>
<proteinExistence type="predicted"/>
<reference evidence="3" key="1">
    <citation type="journal article" date="2015" name="PLoS Genet.">
        <title>Genome Sequence and Transcriptome Analyses of Chrysochromulina tobin: Metabolic Tools for Enhanced Algal Fitness in the Prominent Order Prymnesiales (Haptophyceae).</title>
        <authorList>
            <person name="Hovde B.T."/>
            <person name="Deodato C.R."/>
            <person name="Hunsperger H.M."/>
            <person name="Ryken S.A."/>
            <person name="Yost W."/>
            <person name="Jha R.K."/>
            <person name="Patterson J."/>
            <person name="Monnat R.J. Jr."/>
            <person name="Barlow S.B."/>
            <person name="Starkenburg S.R."/>
            <person name="Cattolico R.A."/>
        </authorList>
    </citation>
    <scope>NUCLEOTIDE SEQUENCE</scope>
    <source>
        <strain evidence="3">CCMP291</strain>
    </source>
</reference>
<dbReference type="OrthoDB" id="64523at2759"/>
<evidence type="ECO:0000313" key="3">
    <source>
        <dbReference type="Proteomes" id="UP000037460"/>
    </source>
</evidence>
<evidence type="ECO:0000256" key="1">
    <source>
        <dbReference type="SAM" id="MobiDB-lite"/>
    </source>
</evidence>
<dbReference type="EMBL" id="JWZX01002410">
    <property type="protein sequence ID" value="KOO29479.1"/>
    <property type="molecule type" value="Genomic_DNA"/>
</dbReference>
<keyword evidence="3" id="KW-1185">Reference proteome</keyword>
<gene>
    <name evidence="2" type="ORF">Ctob_008820</name>
</gene>
<feature type="non-terminal residue" evidence="2">
    <location>
        <position position="1"/>
    </location>
</feature>